<dbReference type="PATRIC" id="fig|66430.4.peg.1064"/>
<dbReference type="AlphaFoldDB" id="A0A0J6XHU1"/>
<proteinExistence type="predicted"/>
<evidence type="ECO:0000313" key="2">
    <source>
        <dbReference type="Proteomes" id="UP000035932"/>
    </source>
</evidence>
<comment type="caution">
    <text evidence="1">The sequence shown here is derived from an EMBL/GenBank/DDBJ whole genome shotgun (WGS) entry which is preliminary data.</text>
</comment>
<gene>
    <name evidence="1" type="ORF">ACS04_27545</name>
</gene>
<sequence>MYEMQVGEAATGPGLVWHVVARDRRATLCGRPLQPGGTAETDHHCMACMTAFQNVMREGSAES</sequence>
<reference evidence="1 2" key="1">
    <citation type="submission" date="2015-06" db="EMBL/GenBank/DDBJ databases">
        <title>Recapitulation of the evolution of biosynthetic gene clusters reveals hidden chemical diversity on bacterial genomes.</title>
        <authorList>
            <person name="Cruz-Morales P."/>
            <person name="Martinez-Guerrero C."/>
            <person name="Morales-Escalante M.A."/>
            <person name="Yanez-Guerra L.A."/>
            <person name="Kopp J.F."/>
            <person name="Feldmann J."/>
            <person name="Ramos-Aboites H.E."/>
            <person name="Barona-Gomez F."/>
        </authorList>
    </citation>
    <scope>NUCLEOTIDE SEQUENCE [LARGE SCALE GENOMIC DNA]</scope>
    <source>
        <strain evidence="1 2">ATCC 31245</strain>
    </source>
</reference>
<dbReference type="Proteomes" id="UP000035932">
    <property type="component" value="Unassembled WGS sequence"/>
</dbReference>
<keyword evidence="2" id="KW-1185">Reference proteome</keyword>
<accession>A0A0J6XHU1</accession>
<dbReference type="OrthoDB" id="4237848at2"/>
<protein>
    <submittedName>
        <fullName evidence="1">Uncharacterized protein</fullName>
    </submittedName>
</protein>
<dbReference type="RefSeq" id="WP_048479490.1">
    <property type="nucleotide sequence ID" value="NZ_JBIRUD010000009.1"/>
</dbReference>
<dbReference type="EMBL" id="LFML01000123">
    <property type="protein sequence ID" value="KMO94754.1"/>
    <property type="molecule type" value="Genomic_DNA"/>
</dbReference>
<evidence type="ECO:0000313" key="1">
    <source>
        <dbReference type="EMBL" id="KMO94754.1"/>
    </source>
</evidence>
<name>A0A0J6XHU1_9ACTN</name>
<dbReference type="STRING" id="66430.ACS04_27545"/>
<organism evidence="1 2">
    <name type="scientific">Streptomyces roseus</name>
    <dbReference type="NCBI Taxonomy" id="66430"/>
    <lineage>
        <taxon>Bacteria</taxon>
        <taxon>Bacillati</taxon>
        <taxon>Actinomycetota</taxon>
        <taxon>Actinomycetes</taxon>
        <taxon>Kitasatosporales</taxon>
        <taxon>Streptomycetaceae</taxon>
        <taxon>Streptomyces</taxon>
    </lineage>
</organism>